<dbReference type="STRING" id="1246637.MTBBW1_1640003"/>
<dbReference type="Proteomes" id="UP000191931">
    <property type="component" value="Unassembled WGS sequence"/>
</dbReference>
<feature type="region of interest" description="Disordered" evidence="1">
    <location>
        <begin position="179"/>
        <end position="201"/>
    </location>
</feature>
<name>A0A1W1H9B1_9BACT</name>
<dbReference type="OrthoDB" id="9814800at2"/>
<sequence>MQWENSLHHFSHKDLIYKSTSDYLRKGLKDPDEIKEAESCVKCHTPVGFITGYPAKTSDDRTRIPKLAQKGIQCDYCHSATTAEKIYNNGLQIEPGNGEEDPGVKRGPFKDSESDYHEVAYSEFHTQSEICGTCHNVKHVVFKTDLETTYTEWKNSPYYSDDLNKRITCQGCHMYQRPDIPATGSTERPKNPGVASDDGPERDHIFTHYFVGANAYLPELNGDLEKAEMAVSRLQHSAALSIDEKQLDQNKLVVEVRNTGAGHYLPTGLTDIRQMWLEVVVQNKYGGKVFTSGLRDKNDYLNEDTIIYNTVFGDGNGNPVHNVAKAREILKDKRIPPKQSLIETFKLPSIDLKGAEIKVSLYYRSAPQKMIDTINGKGKHKLPIIKMAEAKVKI</sequence>
<dbReference type="AlphaFoldDB" id="A0A1W1H9B1"/>
<dbReference type="EMBL" id="FWEV01000073">
    <property type="protein sequence ID" value="SLM28948.1"/>
    <property type="molecule type" value="Genomic_DNA"/>
</dbReference>
<protein>
    <recommendedName>
        <fullName evidence="2">Cytochrome c-552/4 domain-containing protein</fullName>
    </recommendedName>
</protein>
<feature type="domain" description="Cytochrome c-552/4" evidence="2">
    <location>
        <begin position="2"/>
        <end position="79"/>
    </location>
</feature>
<organism evidence="3 4">
    <name type="scientific">Desulfamplus magnetovallimortis</name>
    <dbReference type="NCBI Taxonomy" id="1246637"/>
    <lineage>
        <taxon>Bacteria</taxon>
        <taxon>Pseudomonadati</taxon>
        <taxon>Thermodesulfobacteriota</taxon>
        <taxon>Desulfobacteria</taxon>
        <taxon>Desulfobacterales</taxon>
        <taxon>Desulfobacteraceae</taxon>
        <taxon>Desulfamplus</taxon>
    </lineage>
</organism>
<evidence type="ECO:0000313" key="4">
    <source>
        <dbReference type="Proteomes" id="UP000191931"/>
    </source>
</evidence>
<dbReference type="InterPro" id="IPR036280">
    <property type="entry name" value="Multihaem_cyt_sf"/>
</dbReference>
<evidence type="ECO:0000259" key="2">
    <source>
        <dbReference type="Pfam" id="PF13435"/>
    </source>
</evidence>
<dbReference type="InterPro" id="IPR023155">
    <property type="entry name" value="Cyt_c-552/4"/>
</dbReference>
<dbReference type="SUPFAM" id="SSF48695">
    <property type="entry name" value="Multiheme cytochromes"/>
    <property type="match status" value="1"/>
</dbReference>
<gene>
    <name evidence="3" type="ORF">MTBBW1_1640003</name>
</gene>
<evidence type="ECO:0000313" key="3">
    <source>
        <dbReference type="EMBL" id="SLM28948.1"/>
    </source>
</evidence>
<keyword evidence="4" id="KW-1185">Reference proteome</keyword>
<evidence type="ECO:0000256" key="1">
    <source>
        <dbReference type="SAM" id="MobiDB-lite"/>
    </source>
</evidence>
<reference evidence="3 4" key="1">
    <citation type="submission" date="2017-03" db="EMBL/GenBank/DDBJ databases">
        <authorList>
            <person name="Afonso C.L."/>
            <person name="Miller P.J."/>
            <person name="Scott M.A."/>
            <person name="Spackman E."/>
            <person name="Goraichik I."/>
            <person name="Dimitrov K.M."/>
            <person name="Suarez D.L."/>
            <person name="Swayne D.E."/>
        </authorList>
    </citation>
    <scope>NUCLEOTIDE SEQUENCE [LARGE SCALE GENOMIC DNA]</scope>
    <source>
        <strain evidence="3">PRJEB14757</strain>
    </source>
</reference>
<accession>A0A1W1H9B1</accession>
<dbReference type="Pfam" id="PF13435">
    <property type="entry name" value="Cytochrome_C554"/>
    <property type="match status" value="1"/>
</dbReference>
<dbReference type="Gene3D" id="1.10.1130.10">
    <property type="entry name" value="Flavocytochrome C3, Chain A"/>
    <property type="match status" value="1"/>
</dbReference>
<proteinExistence type="predicted"/>